<evidence type="ECO:0000256" key="2">
    <source>
        <dbReference type="ARBA" id="ARBA00022670"/>
    </source>
</evidence>
<geneLocation type="plasmid" evidence="6">
    <name>pKB17-24694</name>
</geneLocation>
<name>A0AAD1KRT1_9ACTN</name>
<keyword evidence="4" id="KW-0788">Thiol protease</keyword>
<evidence type="ECO:0000313" key="6">
    <source>
        <dbReference type="EMBL" id="BCY26554.1"/>
    </source>
</evidence>
<dbReference type="Gene3D" id="3.90.1720.10">
    <property type="entry name" value="endopeptidase domain like (from Nostoc punctiforme)"/>
    <property type="match status" value="1"/>
</dbReference>
<dbReference type="GO" id="GO:0008234">
    <property type="term" value="F:cysteine-type peptidase activity"/>
    <property type="evidence" value="ECO:0007669"/>
    <property type="project" value="UniProtKB-KW"/>
</dbReference>
<evidence type="ECO:0000256" key="4">
    <source>
        <dbReference type="ARBA" id="ARBA00022807"/>
    </source>
</evidence>
<comment type="similarity">
    <text evidence="1">Belongs to the peptidase C40 family.</text>
</comment>
<dbReference type="Pfam" id="PF00877">
    <property type="entry name" value="NLPC_P60"/>
    <property type="match status" value="1"/>
</dbReference>
<keyword evidence="3" id="KW-0378">Hydrolase</keyword>
<evidence type="ECO:0000256" key="3">
    <source>
        <dbReference type="ARBA" id="ARBA00022801"/>
    </source>
</evidence>
<evidence type="ECO:0000313" key="7">
    <source>
        <dbReference type="Proteomes" id="UP000825072"/>
    </source>
</evidence>
<dbReference type="RefSeq" id="WP_420830758.1">
    <property type="nucleotide sequence ID" value="NZ_AP024748.1"/>
</dbReference>
<gene>
    <name evidence="6" type="ORF">KB1_25440</name>
</gene>
<keyword evidence="2" id="KW-0645">Protease</keyword>
<dbReference type="Proteomes" id="UP000825072">
    <property type="component" value="Chromosome 2"/>
</dbReference>
<dbReference type="InterPro" id="IPR038765">
    <property type="entry name" value="Papain-like_cys_pep_sf"/>
</dbReference>
<dbReference type="InterPro" id="IPR051794">
    <property type="entry name" value="PG_Endopeptidase_C40"/>
</dbReference>
<feature type="domain" description="NlpC/P60" evidence="5">
    <location>
        <begin position="234"/>
        <end position="354"/>
    </location>
</feature>
<accession>A0AAD1KRT1</accession>
<reference evidence="6" key="1">
    <citation type="submission" date="2021-06" db="EMBL/GenBank/DDBJ databases">
        <title>Genome sequence of Cutibacterium modestum strain KB17-24694.</title>
        <authorList>
            <person name="Dekio I."/>
            <person name="Asahina A."/>
            <person name="Nishida M."/>
        </authorList>
    </citation>
    <scope>NUCLEOTIDE SEQUENCE</scope>
    <source>
        <strain evidence="6">KB17-24694</strain>
        <plasmid evidence="6">pKB17-24694</plasmid>
    </source>
</reference>
<evidence type="ECO:0000259" key="5">
    <source>
        <dbReference type="PROSITE" id="PS51935"/>
    </source>
</evidence>
<dbReference type="InterPro" id="IPR000064">
    <property type="entry name" value="NLP_P60_dom"/>
</dbReference>
<evidence type="ECO:0000256" key="1">
    <source>
        <dbReference type="ARBA" id="ARBA00007074"/>
    </source>
</evidence>
<organism evidence="6 7">
    <name type="scientific">Cutibacterium modestum</name>
    <dbReference type="NCBI Taxonomy" id="2559073"/>
    <lineage>
        <taxon>Bacteria</taxon>
        <taxon>Bacillati</taxon>
        <taxon>Actinomycetota</taxon>
        <taxon>Actinomycetes</taxon>
        <taxon>Propionibacteriales</taxon>
        <taxon>Propionibacteriaceae</taxon>
        <taxon>Cutibacterium</taxon>
    </lineage>
</organism>
<dbReference type="GO" id="GO:0006508">
    <property type="term" value="P:proteolysis"/>
    <property type="evidence" value="ECO:0007669"/>
    <property type="project" value="UniProtKB-KW"/>
</dbReference>
<dbReference type="EMBL" id="AP024748">
    <property type="protein sequence ID" value="BCY26554.1"/>
    <property type="molecule type" value="Genomic_DNA"/>
</dbReference>
<sequence>MKASRVIVVASVVALILAGLAMSSAAVIVVPLLSVGAGALDDNSGAGGVGGDPCIGTVTGGAVSVGGLTARQKQLVTTIVTVVQRDKLPVQAAVIAIMTAKQESDLGANPAATKPNGDGDAGPFQQRVLPGWYGTLDQVNNDAYATETFLKGHTITYAGPTSAGGPGYHIPGLVDVPDWQSKSPAQAAQAVQASALPNAYAKWEAIAKQMVGATTTGRLSNDCVTGTANETGVSKNLTKAVEWAKSIAANNSYAYVWGGNGASDGGYDCSGLTSALYRRIGINLPRTAAEQQKVGTPVNRNQLKVGDLIFWGIPAHHVATYIGRGQMISADNQARGINVEKIYGNPSSYRRIVK</sequence>
<dbReference type="PANTHER" id="PTHR47359">
    <property type="entry name" value="PEPTIDOGLYCAN DL-ENDOPEPTIDASE CWLO"/>
    <property type="match status" value="1"/>
</dbReference>
<keyword evidence="6" id="KW-0614">Plasmid</keyword>
<dbReference type="PROSITE" id="PS51935">
    <property type="entry name" value="NLPC_P60"/>
    <property type="match status" value="1"/>
</dbReference>
<protein>
    <submittedName>
        <fullName evidence="6">Lipoprotein</fullName>
    </submittedName>
</protein>
<proteinExistence type="inferred from homology"/>
<dbReference type="SUPFAM" id="SSF54001">
    <property type="entry name" value="Cysteine proteinases"/>
    <property type="match status" value="1"/>
</dbReference>
<keyword evidence="6" id="KW-0449">Lipoprotein</keyword>
<dbReference type="AlphaFoldDB" id="A0AAD1KRT1"/>
<dbReference type="PANTHER" id="PTHR47359:SF3">
    <property type="entry name" value="NLP_P60 DOMAIN-CONTAINING PROTEIN-RELATED"/>
    <property type="match status" value="1"/>
</dbReference>